<reference evidence="1 2" key="1">
    <citation type="journal article" date="2019" name="Nat. Ecol. Evol.">
        <title>Megaphylogeny resolves global patterns of mushroom evolution.</title>
        <authorList>
            <person name="Varga T."/>
            <person name="Krizsan K."/>
            <person name="Foldi C."/>
            <person name="Dima B."/>
            <person name="Sanchez-Garcia M."/>
            <person name="Sanchez-Ramirez S."/>
            <person name="Szollosi G.J."/>
            <person name="Szarkandi J.G."/>
            <person name="Papp V."/>
            <person name="Albert L."/>
            <person name="Andreopoulos W."/>
            <person name="Angelini C."/>
            <person name="Antonin V."/>
            <person name="Barry K.W."/>
            <person name="Bougher N.L."/>
            <person name="Buchanan P."/>
            <person name="Buyck B."/>
            <person name="Bense V."/>
            <person name="Catcheside P."/>
            <person name="Chovatia M."/>
            <person name="Cooper J."/>
            <person name="Damon W."/>
            <person name="Desjardin D."/>
            <person name="Finy P."/>
            <person name="Geml J."/>
            <person name="Haridas S."/>
            <person name="Hughes K."/>
            <person name="Justo A."/>
            <person name="Karasinski D."/>
            <person name="Kautmanova I."/>
            <person name="Kiss B."/>
            <person name="Kocsube S."/>
            <person name="Kotiranta H."/>
            <person name="LaButti K.M."/>
            <person name="Lechner B.E."/>
            <person name="Liimatainen K."/>
            <person name="Lipzen A."/>
            <person name="Lukacs Z."/>
            <person name="Mihaltcheva S."/>
            <person name="Morgado L.N."/>
            <person name="Niskanen T."/>
            <person name="Noordeloos M.E."/>
            <person name="Ohm R.A."/>
            <person name="Ortiz-Santana B."/>
            <person name="Ovrebo C."/>
            <person name="Racz N."/>
            <person name="Riley R."/>
            <person name="Savchenko A."/>
            <person name="Shiryaev A."/>
            <person name="Soop K."/>
            <person name="Spirin V."/>
            <person name="Szebenyi C."/>
            <person name="Tomsovsky M."/>
            <person name="Tulloss R.E."/>
            <person name="Uehling J."/>
            <person name="Grigoriev I.V."/>
            <person name="Vagvolgyi C."/>
            <person name="Papp T."/>
            <person name="Martin F.M."/>
            <person name="Miettinen O."/>
            <person name="Hibbett D.S."/>
            <person name="Nagy L.G."/>
        </authorList>
    </citation>
    <scope>NUCLEOTIDE SEQUENCE [LARGE SCALE GENOMIC DNA]</scope>
    <source>
        <strain evidence="1 2">NL-1719</strain>
    </source>
</reference>
<proteinExistence type="predicted"/>
<evidence type="ECO:0000313" key="1">
    <source>
        <dbReference type="EMBL" id="TFK61543.1"/>
    </source>
</evidence>
<accession>A0ACD3A778</accession>
<organism evidence="1 2">
    <name type="scientific">Pluteus cervinus</name>
    <dbReference type="NCBI Taxonomy" id="181527"/>
    <lineage>
        <taxon>Eukaryota</taxon>
        <taxon>Fungi</taxon>
        <taxon>Dikarya</taxon>
        <taxon>Basidiomycota</taxon>
        <taxon>Agaricomycotina</taxon>
        <taxon>Agaricomycetes</taxon>
        <taxon>Agaricomycetidae</taxon>
        <taxon>Agaricales</taxon>
        <taxon>Pluteineae</taxon>
        <taxon>Pluteaceae</taxon>
        <taxon>Pluteus</taxon>
    </lineage>
</organism>
<evidence type="ECO:0000313" key="2">
    <source>
        <dbReference type="Proteomes" id="UP000308600"/>
    </source>
</evidence>
<sequence length="224" mass="24681">MRFVIAYLPSFLSTGVVADGAGTTSYGTNDTLATTTTSKRWFFFPVSIRYATAQQRCQMLKIRVSYHHTTTTTHISWCSKTPSAAATTSEDGGLIIRFPRAFVLTTSLGMTATMDTQPPPPITPAQRHPGAQFRTRRVVFKVGAVTTHNHLLNTNVLASDVGFMFLPPTPRREGTTPTTNPQELKGTDLVFGSFIARRRLFTDPQLPVSSHDDDEPATTTQQCR</sequence>
<gene>
    <name evidence="1" type="ORF">BDN72DRAFT_863518</name>
</gene>
<name>A0ACD3A778_9AGAR</name>
<dbReference type="EMBL" id="ML208650">
    <property type="protein sequence ID" value="TFK61543.1"/>
    <property type="molecule type" value="Genomic_DNA"/>
</dbReference>
<protein>
    <submittedName>
        <fullName evidence="1">Uncharacterized protein</fullName>
    </submittedName>
</protein>
<feature type="non-terminal residue" evidence="1">
    <location>
        <position position="224"/>
    </location>
</feature>
<dbReference type="Proteomes" id="UP000308600">
    <property type="component" value="Unassembled WGS sequence"/>
</dbReference>
<keyword evidence="2" id="KW-1185">Reference proteome</keyword>